<feature type="domain" description="Methyltransferase type 11" evidence="1">
    <location>
        <begin position="6"/>
        <end position="101"/>
    </location>
</feature>
<sequence>PKTFIEVGCGEAKLSKILCSRGLFGIGIDFSKRAIEKASDNMKSYIKSGKFSLIMQDFMKNDFDKKADLVFSAFVMEHVEDDLKFLIKIKKSANKNGVVIVGVPSCKDKWGIEDEIAGHLRRYDRKDLLTLFDSAGMNCGKIWSVGVPVSNILLGLSNLFILKSEETNKKRLPLKYRTENSGILEIPFKTIFPRFFKIVLNKFTMWPFFVLQRFFYNNTDRGLMMLVYATPK</sequence>
<feature type="non-terminal residue" evidence="2">
    <location>
        <position position="1"/>
    </location>
</feature>
<evidence type="ECO:0000259" key="1">
    <source>
        <dbReference type="Pfam" id="PF08241"/>
    </source>
</evidence>
<evidence type="ECO:0000313" key="2">
    <source>
        <dbReference type="EMBL" id="GAH65235.1"/>
    </source>
</evidence>
<gene>
    <name evidence="2" type="ORF">S03H2_50435</name>
</gene>
<accession>X1I7H2</accession>
<dbReference type="InterPro" id="IPR029063">
    <property type="entry name" value="SAM-dependent_MTases_sf"/>
</dbReference>
<dbReference type="Pfam" id="PF08241">
    <property type="entry name" value="Methyltransf_11"/>
    <property type="match status" value="1"/>
</dbReference>
<dbReference type="PANTHER" id="PTHR43861">
    <property type="entry name" value="TRANS-ACONITATE 2-METHYLTRANSFERASE-RELATED"/>
    <property type="match status" value="1"/>
</dbReference>
<comment type="caution">
    <text evidence="2">The sequence shown here is derived from an EMBL/GenBank/DDBJ whole genome shotgun (WGS) entry which is preliminary data.</text>
</comment>
<reference evidence="2" key="1">
    <citation type="journal article" date="2014" name="Front. Microbiol.">
        <title>High frequency of phylogenetically diverse reductive dehalogenase-homologous genes in deep subseafloor sedimentary metagenomes.</title>
        <authorList>
            <person name="Kawai M."/>
            <person name="Futagami T."/>
            <person name="Toyoda A."/>
            <person name="Takaki Y."/>
            <person name="Nishi S."/>
            <person name="Hori S."/>
            <person name="Arai W."/>
            <person name="Tsubouchi T."/>
            <person name="Morono Y."/>
            <person name="Uchiyama I."/>
            <person name="Ito T."/>
            <person name="Fujiyama A."/>
            <person name="Inagaki F."/>
            <person name="Takami H."/>
        </authorList>
    </citation>
    <scope>NUCLEOTIDE SEQUENCE</scope>
    <source>
        <strain evidence="2">Expedition CK06-06</strain>
    </source>
</reference>
<name>X1I7H2_9ZZZZ</name>
<dbReference type="InterPro" id="IPR013216">
    <property type="entry name" value="Methyltransf_11"/>
</dbReference>
<dbReference type="SUPFAM" id="SSF53335">
    <property type="entry name" value="S-adenosyl-L-methionine-dependent methyltransferases"/>
    <property type="match status" value="1"/>
</dbReference>
<dbReference type="EMBL" id="BARU01031929">
    <property type="protein sequence ID" value="GAH65235.1"/>
    <property type="molecule type" value="Genomic_DNA"/>
</dbReference>
<dbReference type="CDD" id="cd02440">
    <property type="entry name" value="AdoMet_MTases"/>
    <property type="match status" value="1"/>
</dbReference>
<dbReference type="Gene3D" id="3.40.50.150">
    <property type="entry name" value="Vaccinia Virus protein VP39"/>
    <property type="match status" value="1"/>
</dbReference>
<proteinExistence type="predicted"/>
<dbReference type="AlphaFoldDB" id="X1I7H2"/>
<protein>
    <recommendedName>
        <fullName evidence="1">Methyltransferase type 11 domain-containing protein</fullName>
    </recommendedName>
</protein>
<organism evidence="2">
    <name type="scientific">marine sediment metagenome</name>
    <dbReference type="NCBI Taxonomy" id="412755"/>
    <lineage>
        <taxon>unclassified sequences</taxon>
        <taxon>metagenomes</taxon>
        <taxon>ecological metagenomes</taxon>
    </lineage>
</organism>